<proteinExistence type="predicted"/>
<organism evidence="1 2">
    <name type="scientific">Geomonas limicola</name>
    <dbReference type="NCBI Taxonomy" id="2740186"/>
    <lineage>
        <taxon>Bacteria</taxon>
        <taxon>Pseudomonadati</taxon>
        <taxon>Thermodesulfobacteriota</taxon>
        <taxon>Desulfuromonadia</taxon>
        <taxon>Geobacterales</taxon>
        <taxon>Geobacteraceae</taxon>
        <taxon>Geomonas</taxon>
    </lineage>
</organism>
<keyword evidence="2" id="KW-1185">Reference proteome</keyword>
<evidence type="ECO:0000313" key="2">
    <source>
        <dbReference type="Proteomes" id="UP000587586"/>
    </source>
</evidence>
<dbReference type="EMBL" id="BLXZ01000001">
    <property type="protein sequence ID" value="GFO67122.1"/>
    <property type="molecule type" value="Genomic_DNA"/>
</dbReference>
<dbReference type="RefSeq" id="WP_183359643.1">
    <property type="nucleotide sequence ID" value="NZ_BLXZ01000001.1"/>
</dbReference>
<name>A0A6V8N3J8_9BACT</name>
<dbReference type="AlphaFoldDB" id="A0A6V8N3J8"/>
<dbReference type="Proteomes" id="UP000587586">
    <property type="component" value="Unassembled WGS sequence"/>
</dbReference>
<evidence type="ECO:0000313" key="1">
    <source>
        <dbReference type="EMBL" id="GFO67122.1"/>
    </source>
</evidence>
<protein>
    <submittedName>
        <fullName evidence="1">Uncharacterized protein</fullName>
    </submittedName>
</protein>
<sequence length="83" mass="9190">MFSLFHFSKVFPFVHPYLFPVQENPAAAHPEAHTSCCAGSSETGAAAGLLQQGKRLKSLYRRRQLTQRGHLVTHSGTLRPAGW</sequence>
<reference evidence="2" key="1">
    <citation type="submission" date="2020-06" db="EMBL/GenBank/DDBJ databases">
        <title>Draft genomic sequecing of Geomonas sp. Red745.</title>
        <authorList>
            <person name="Itoh H."/>
            <person name="Xu Z.X."/>
            <person name="Ushijima N."/>
            <person name="Masuda Y."/>
            <person name="Shiratori Y."/>
            <person name="Senoo K."/>
        </authorList>
    </citation>
    <scope>NUCLEOTIDE SEQUENCE [LARGE SCALE GENOMIC DNA]</scope>
    <source>
        <strain evidence="2">Red745</strain>
    </source>
</reference>
<accession>A0A6V8N3J8</accession>
<gene>
    <name evidence="1" type="ORF">GMLC_07010</name>
</gene>
<comment type="caution">
    <text evidence="1">The sequence shown here is derived from an EMBL/GenBank/DDBJ whole genome shotgun (WGS) entry which is preliminary data.</text>
</comment>